<evidence type="ECO:0000256" key="1">
    <source>
        <dbReference type="ARBA" id="ARBA00022598"/>
    </source>
</evidence>
<sequence length="487" mass="53871">MTTSSKTFDQLHEDFTALFYPKSIAIIGASKNKLGGSKFLIALQSSGYIEGGGNVYLINPKFDELFGFPVYPDLMDSRIPKPIDLAIIAVSAKFVPTVVKQCNEICRFAVIYTSGFGESGNKNLDTELKNAIASSNTRFIGPNGLGVLNPYSKLAIYPNWCQSKGNISWVAQSGGTMARLYLTLGPMNIGFHNVVSIGNAYDISITDLLTYFQHDSITKTIALYLESIPDGREFMQIAQSITPLKPIILWKGGQSNRGVQATLSHTGGLAGSYNVWKAMCKQSGIMLADHFEFFQDLVKVAALRPNVPQNLNVAILVAGGGIGVEFTDMFEKMGLVIPDFEPQTIEGLRQIFPAVNTSFNNPIDLGEYGYDPRLFAQAFKLVLADRNIGSVVFVREPERFNIISKMLDIDDAGQMTIDSLTKIIQTTDKPVFCNPSPNRNTVDAYETRYNFQLQMIKAKIPVIEIPTNIPKIILQLYNYGKFLESRK</sequence>
<organism evidence="5 6">
    <name type="scientific">Candidatus Lokiarchaeum ossiferum</name>
    <dbReference type="NCBI Taxonomy" id="2951803"/>
    <lineage>
        <taxon>Archaea</taxon>
        <taxon>Promethearchaeati</taxon>
        <taxon>Promethearchaeota</taxon>
        <taxon>Promethearchaeia</taxon>
        <taxon>Promethearchaeales</taxon>
        <taxon>Promethearchaeaceae</taxon>
        <taxon>Candidatus Lokiarchaeum</taxon>
    </lineage>
</organism>
<dbReference type="GO" id="GO:0043758">
    <property type="term" value="F:acetate-CoA ligase (ADP-forming) activity"/>
    <property type="evidence" value="ECO:0007669"/>
    <property type="project" value="UniProtKB-EC"/>
</dbReference>
<dbReference type="PANTHER" id="PTHR43334">
    <property type="entry name" value="ACETATE--COA LIGASE [ADP-FORMING]"/>
    <property type="match status" value="1"/>
</dbReference>
<evidence type="ECO:0000313" key="5">
    <source>
        <dbReference type="EMBL" id="UYP44325.1"/>
    </source>
</evidence>
<keyword evidence="3" id="KW-0067">ATP-binding</keyword>
<name>A0ABY6HLE0_9ARCH</name>
<keyword evidence="6" id="KW-1185">Reference proteome</keyword>
<dbReference type="InterPro" id="IPR032875">
    <property type="entry name" value="Succ_CoA_lig_flav_dom"/>
</dbReference>
<dbReference type="InterPro" id="IPR003781">
    <property type="entry name" value="CoA-bd"/>
</dbReference>
<keyword evidence="2" id="KW-0547">Nucleotide-binding</keyword>
<dbReference type="Gene3D" id="3.40.50.720">
    <property type="entry name" value="NAD(P)-binding Rossmann-like Domain"/>
    <property type="match status" value="1"/>
</dbReference>
<dbReference type="PANTHER" id="PTHR43334:SF1">
    <property type="entry name" value="3-HYDROXYPROPIONATE--COA LIGASE [ADP-FORMING]"/>
    <property type="match status" value="1"/>
</dbReference>
<evidence type="ECO:0000256" key="2">
    <source>
        <dbReference type="ARBA" id="ARBA00022741"/>
    </source>
</evidence>
<protein>
    <submittedName>
        <fullName evidence="5">Acetate--CoA ligase [ADP-forming] I</fullName>
        <ecNumber evidence="5">6.2.1.13</ecNumber>
    </submittedName>
</protein>
<reference evidence="5" key="1">
    <citation type="submission" date="2022-09" db="EMBL/GenBank/DDBJ databases">
        <title>Actin cytoskeleton and complex cell architecture in an #Asgard archaeon.</title>
        <authorList>
            <person name="Ponce Toledo R.I."/>
            <person name="Schleper C."/>
            <person name="Rodrigues Oliveira T."/>
            <person name="Wollweber F."/>
            <person name="Xu J."/>
            <person name="Rittmann S."/>
            <person name="Klingl A."/>
            <person name="Pilhofer M."/>
        </authorList>
    </citation>
    <scope>NUCLEOTIDE SEQUENCE</scope>
    <source>
        <strain evidence="5">B-35</strain>
    </source>
</reference>
<dbReference type="InterPro" id="IPR051538">
    <property type="entry name" value="Acyl-CoA_Synth/Transferase"/>
</dbReference>
<feature type="domain" description="CoA-binding" evidence="4">
    <location>
        <begin position="18"/>
        <end position="116"/>
    </location>
</feature>
<dbReference type="Gene3D" id="3.40.50.261">
    <property type="entry name" value="Succinyl-CoA synthetase domains"/>
    <property type="match status" value="2"/>
</dbReference>
<gene>
    <name evidence="5" type="ORF">NEF87_000610</name>
</gene>
<dbReference type="Pfam" id="PF13380">
    <property type="entry name" value="CoA_binding_2"/>
    <property type="match status" value="1"/>
</dbReference>
<evidence type="ECO:0000256" key="3">
    <source>
        <dbReference type="ARBA" id="ARBA00022840"/>
    </source>
</evidence>
<dbReference type="SUPFAM" id="SSF52210">
    <property type="entry name" value="Succinyl-CoA synthetase domains"/>
    <property type="match status" value="2"/>
</dbReference>
<dbReference type="SMART" id="SM00881">
    <property type="entry name" value="CoA_binding"/>
    <property type="match status" value="1"/>
</dbReference>
<dbReference type="Pfam" id="PF13607">
    <property type="entry name" value="Succ_CoA_lig"/>
    <property type="match status" value="1"/>
</dbReference>
<dbReference type="Proteomes" id="UP001208689">
    <property type="component" value="Chromosome"/>
</dbReference>
<evidence type="ECO:0000313" key="6">
    <source>
        <dbReference type="Proteomes" id="UP001208689"/>
    </source>
</evidence>
<keyword evidence="1 5" id="KW-0436">Ligase</keyword>
<evidence type="ECO:0000259" key="4">
    <source>
        <dbReference type="SMART" id="SM00881"/>
    </source>
</evidence>
<accession>A0ABY6HLE0</accession>
<dbReference type="EMBL" id="CP104013">
    <property type="protein sequence ID" value="UYP44325.1"/>
    <property type="molecule type" value="Genomic_DNA"/>
</dbReference>
<dbReference type="EC" id="6.2.1.13" evidence="5"/>
<proteinExistence type="predicted"/>
<dbReference type="InterPro" id="IPR016102">
    <property type="entry name" value="Succinyl-CoA_synth-like"/>
</dbReference>
<dbReference type="InterPro" id="IPR036291">
    <property type="entry name" value="NAD(P)-bd_dom_sf"/>
</dbReference>
<dbReference type="SUPFAM" id="SSF51735">
    <property type="entry name" value="NAD(P)-binding Rossmann-fold domains"/>
    <property type="match status" value="1"/>
</dbReference>